<name>A0A7S8IEZ8_9CHLR</name>
<dbReference type="RefSeq" id="WP_195171170.1">
    <property type="nucleotide sequence ID" value="NZ_CP062983.1"/>
</dbReference>
<accession>A0A7S8IEZ8</accession>
<reference evidence="1 2" key="1">
    <citation type="submission" date="2020-02" db="EMBL/GenBank/DDBJ databases">
        <authorList>
            <person name="Zheng R.K."/>
            <person name="Sun C.M."/>
        </authorList>
    </citation>
    <scope>NUCLEOTIDE SEQUENCE [LARGE SCALE GENOMIC DNA]</scope>
    <source>
        <strain evidence="2">rifampicinis</strain>
    </source>
</reference>
<dbReference type="EMBL" id="CP062983">
    <property type="protein sequence ID" value="QPC83101.1"/>
    <property type="molecule type" value="Genomic_DNA"/>
</dbReference>
<evidence type="ECO:0000313" key="2">
    <source>
        <dbReference type="Proteomes" id="UP000594468"/>
    </source>
</evidence>
<evidence type="ECO:0000313" key="1">
    <source>
        <dbReference type="EMBL" id="QPC83101.1"/>
    </source>
</evidence>
<dbReference type="Proteomes" id="UP000594468">
    <property type="component" value="Chromosome"/>
</dbReference>
<keyword evidence="2" id="KW-1185">Reference proteome</keyword>
<evidence type="ECO:0008006" key="3">
    <source>
        <dbReference type="Google" id="ProtNLM"/>
    </source>
</evidence>
<dbReference type="AlphaFoldDB" id="A0A7S8IEZ8"/>
<dbReference type="KEGG" id="pmet:G4Y79_01615"/>
<organism evidence="1 2">
    <name type="scientific">Phototrophicus methaneseepsis</name>
    <dbReference type="NCBI Taxonomy" id="2710758"/>
    <lineage>
        <taxon>Bacteria</taxon>
        <taxon>Bacillati</taxon>
        <taxon>Chloroflexota</taxon>
        <taxon>Candidatus Thermofontia</taxon>
        <taxon>Phototrophicales</taxon>
        <taxon>Phototrophicaceae</taxon>
        <taxon>Phototrophicus</taxon>
    </lineage>
</organism>
<sequence length="73" mass="8283">MSNKLKDMIAILLIGDGVVALLRPQRHVLLWKDGPEFYQDLMEPFVKMPGLTRLLSLFEIMVGLWLASVAEDV</sequence>
<gene>
    <name evidence="1" type="ORF">G4Y79_01615</name>
</gene>
<proteinExistence type="predicted"/>
<protein>
    <recommendedName>
        <fullName evidence="3">DoxX family protein</fullName>
    </recommendedName>
</protein>